<protein>
    <submittedName>
        <fullName evidence="1">Uncharacterized protein</fullName>
    </submittedName>
</protein>
<dbReference type="EMBL" id="CP033459">
    <property type="protein sequence ID" value="QFQ13642.1"/>
    <property type="molecule type" value="Genomic_DNA"/>
</dbReference>
<gene>
    <name evidence="1" type="ORF">C7Y71_011845</name>
</gene>
<organism evidence="1 2">
    <name type="scientific">Pseudoprevotella muciniphila</name>
    <dbReference type="NCBI Taxonomy" id="2133944"/>
    <lineage>
        <taxon>Bacteria</taxon>
        <taxon>Pseudomonadati</taxon>
        <taxon>Bacteroidota</taxon>
        <taxon>Bacteroidia</taxon>
        <taxon>Bacteroidales</taxon>
        <taxon>Prevotellaceae</taxon>
        <taxon>Pseudoprevotella</taxon>
    </lineage>
</organism>
<dbReference type="KEGG" id="alq:C7Y71_011845"/>
<dbReference type="Proteomes" id="UP000249375">
    <property type="component" value="Chromosome"/>
</dbReference>
<keyword evidence="2" id="KW-1185">Reference proteome</keyword>
<evidence type="ECO:0000313" key="1">
    <source>
        <dbReference type="EMBL" id="QFQ13642.1"/>
    </source>
</evidence>
<proteinExistence type="predicted"/>
<sequence length="65" mass="7068">MALEGGGSGKVRVSVPEGEIGEKRGVGLQVGLQSGVTFSENWGYKTLARAYRVRGWQQAKKRSKM</sequence>
<name>A0A5P8E9L3_9BACT</name>
<accession>A0A5P8E9L3</accession>
<dbReference type="AlphaFoldDB" id="A0A5P8E9L3"/>
<reference evidence="1 2" key="1">
    <citation type="submission" date="2018-11" db="EMBL/GenBank/DDBJ databases">
        <authorList>
            <person name="Na S.W."/>
            <person name="Baik M."/>
        </authorList>
    </citation>
    <scope>NUCLEOTIDE SEQUENCE [LARGE SCALE GENOMIC DNA]</scope>
    <source>
        <strain evidence="1 2">E39</strain>
    </source>
</reference>
<evidence type="ECO:0000313" key="2">
    <source>
        <dbReference type="Proteomes" id="UP000249375"/>
    </source>
</evidence>